<organism evidence="7 8">
    <name type="scientific">Saccharopolyspora cebuensis</name>
    <dbReference type="NCBI Taxonomy" id="418759"/>
    <lineage>
        <taxon>Bacteria</taxon>
        <taxon>Bacillati</taxon>
        <taxon>Actinomycetota</taxon>
        <taxon>Actinomycetes</taxon>
        <taxon>Pseudonocardiales</taxon>
        <taxon>Pseudonocardiaceae</taxon>
        <taxon>Saccharopolyspora</taxon>
    </lineage>
</organism>
<feature type="transmembrane region" description="Helical" evidence="6">
    <location>
        <begin position="38"/>
        <end position="66"/>
    </location>
</feature>
<dbReference type="Pfam" id="PF01810">
    <property type="entry name" value="LysE"/>
    <property type="match status" value="1"/>
</dbReference>
<protein>
    <submittedName>
        <fullName evidence="7">LysE family translocator</fullName>
    </submittedName>
</protein>
<comment type="caution">
    <text evidence="7">The sequence shown here is derived from an EMBL/GenBank/DDBJ whole genome shotgun (WGS) entry which is preliminary data.</text>
</comment>
<feature type="transmembrane region" description="Helical" evidence="6">
    <location>
        <begin position="115"/>
        <end position="134"/>
    </location>
</feature>
<dbReference type="PIRSF" id="PIRSF006324">
    <property type="entry name" value="LeuE"/>
    <property type="match status" value="1"/>
</dbReference>
<keyword evidence="8" id="KW-1185">Reference proteome</keyword>
<evidence type="ECO:0000256" key="6">
    <source>
        <dbReference type="SAM" id="Phobius"/>
    </source>
</evidence>
<name>A0ABV4CFL7_9PSEU</name>
<evidence type="ECO:0000256" key="1">
    <source>
        <dbReference type="ARBA" id="ARBA00004651"/>
    </source>
</evidence>
<dbReference type="InterPro" id="IPR001123">
    <property type="entry name" value="LeuE-type"/>
</dbReference>
<keyword evidence="2" id="KW-1003">Cell membrane</keyword>
<evidence type="ECO:0000313" key="8">
    <source>
        <dbReference type="Proteomes" id="UP001564626"/>
    </source>
</evidence>
<sequence length="207" mass="21530">MIAHLPVFIATTLLMLVVPGPDFVVVTRNAATGDRRQAYRTAVGICGGLAFLTLVTAGGLAAVVAANATMLVVLRVLGGTYLVVLGGMMMVSAWRRRQGPDTDVQSPRGTRSPMIQGFLNNVLNPKALVFYLTFMPQFLTAGTPVFAQTLLMGAVVVLCAAAWWTLYVTALGFLSTALARTSVRSAIDAGAGIALGGLGAVTLFGGL</sequence>
<feature type="transmembrane region" description="Helical" evidence="6">
    <location>
        <begin position="186"/>
        <end position="206"/>
    </location>
</feature>
<keyword evidence="5 6" id="KW-0472">Membrane</keyword>
<evidence type="ECO:0000256" key="5">
    <source>
        <dbReference type="ARBA" id="ARBA00023136"/>
    </source>
</evidence>
<accession>A0ABV4CFL7</accession>
<reference evidence="7 8" key="1">
    <citation type="submission" date="2024-08" db="EMBL/GenBank/DDBJ databases">
        <title>Genome mining of Saccharopolyspora cebuensis PGLac3 from Nigerian medicinal plant.</title>
        <authorList>
            <person name="Ezeobiora C.E."/>
            <person name="Igbokwe N.H."/>
            <person name="Amin D.H."/>
            <person name="Mendie U.E."/>
        </authorList>
    </citation>
    <scope>NUCLEOTIDE SEQUENCE [LARGE SCALE GENOMIC DNA]</scope>
    <source>
        <strain evidence="7 8">PGLac3</strain>
    </source>
</reference>
<dbReference type="Proteomes" id="UP001564626">
    <property type="component" value="Unassembled WGS sequence"/>
</dbReference>
<evidence type="ECO:0000313" key="7">
    <source>
        <dbReference type="EMBL" id="MEY8039880.1"/>
    </source>
</evidence>
<gene>
    <name evidence="7" type="ORF">AB8O55_10770</name>
</gene>
<dbReference type="PANTHER" id="PTHR30086:SF20">
    <property type="entry name" value="ARGININE EXPORTER PROTEIN ARGO-RELATED"/>
    <property type="match status" value="1"/>
</dbReference>
<feature type="transmembrane region" description="Helical" evidence="6">
    <location>
        <begin position="146"/>
        <end position="174"/>
    </location>
</feature>
<comment type="subcellular location">
    <subcellularLocation>
        <location evidence="1">Cell membrane</location>
        <topology evidence="1">Multi-pass membrane protein</topology>
    </subcellularLocation>
</comment>
<feature type="transmembrane region" description="Helical" evidence="6">
    <location>
        <begin position="6"/>
        <end position="26"/>
    </location>
</feature>
<evidence type="ECO:0000256" key="2">
    <source>
        <dbReference type="ARBA" id="ARBA00022475"/>
    </source>
</evidence>
<keyword evidence="3 6" id="KW-0812">Transmembrane</keyword>
<dbReference type="RefSeq" id="WP_345363871.1">
    <property type="nucleotide sequence ID" value="NZ_BAABII010000010.1"/>
</dbReference>
<proteinExistence type="predicted"/>
<dbReference type="EMBL" id="JBGEHV010000015">
    <property type="protein sequence ID" value="MEY8039880.1"/>
    <property type="molecule type" value="Genomic_DNA"/>
</dbReference>
<dbReference type="PANTHER" id="PTHR30086">
    <property type="entry name" value="ARGININE EXPORTER PROTEIN ARGO"/>
    <property type="match status" value="1"/>
</dbReference>
<feature type="transmembrane region" description="Helical" evidence="6">
    <location>
        <begin position="72"/>
        <end position="94"/>
    </location>
</feature>
<evidence type="ECO:0000256" key="4">
    <source>
        <dbReference type="ARBA" id="ARBA00022989"/>
    </source>
</evidence>
<keyword evidence="4 6" id="KW-1133">Transmembrane helix</keyword>
<evidence type="ECO:0000256" key="3">
    <source>
        <dbReference type="ARBA" id="ARBA00022692"/>
    </source>
</evidence>